<proteinExistence type="predicted"/>
<accession>A0AA39T3S4</accession>
<reference evidence="1" key="2">
    <citation type="submission" date="2023-06" db="EMBL/GenBank/DDBJ databases">
        <authorList>
            <person name="Swenson N.G."/>
            <person name="Wegrzyn J.L."/>
            <person name="Mcevoy S.L."/>
        </authorList>
    </citation>
    <scope>NUCLEOTIDE SEQUENCE</scope>
    <source>
        <strain evidence="1">NS2018</strain>
        <tissue evidence="1">Leaf</tissue>
    </source>
</reference>
<dbReference type="AlphaFoldDB" id="A0AA39T3S4"/>
<evidence type="ECO:0000313" key="2">
    <source>
        <dbReference type="Proteomes" id="UP001168877"/>
    </source>
</evidence>
<protein>
    <submittedName>
        <fullName evidence="1">Uncharacterized protein</fullName>
    </submittedName>
</protein>
<gene>
    <name evidence="1" type="ORF">LWI29_016594</name>
</gene>
<keyword evidence="2" id="KW-1185">Reference proteome</keyword>
<sequence length="240" mass="25121">MKASGSLRKNFYREQRGAPTHVGFSKNTTVSKGYSGKKMMAGSESVIVQNIEKGGGVTVLQGDASMTDELKVWDPGNSATISSINGDTIKAIAVLKTLNDEKVVVTIADTSAALDQVDGMGGVVGSDVGFVIGPAQPAKGIRKRDGFLKMAAQKMGGSGDASSSKSERKVWVRKVRAIGNRDFGGELKVIQGKRRGVLVAAGEDSVVKKRKVTVESGDTAVGCDTENEVCLENQAVGLVT</sequence>
<evidence type="ECO:0000313" key="1">
    <source>
        <dbReference type="EMBL" id="KAK0600605.1"/>
    </source>
</evidence>
<name>A0AA39T3S4_ACESA</name>
<reference evidence="1" key="1">
    <citation type="journal article" date="2022" name="Plant J.">
        <title>Strategies of tolerance reflected in two North American maple genomes.</title>
        <authorList>
            <person name="McEvoy S.L."/>
            <person name="Sezen U.U."/>
            <person name="Trouern-Trend A."/>
            <person name="McMahon S.M."/>
            <person name="Schaberg P.G."/>
            <person name="Yang J."/>
            <person name="Wegrzyn J.L."/>
            <person name="Swenson N.G."/>
        </authorList>
    </citation>
    <scope>NUCLEOTIDE SEQUENCE</scope>
    <source>
        <strain evidence="1">NS2018</strain>
    </source>
</reference>
<dbReference type="Proteomes" id="UP001168877">
    <property type="component" value="Unassembled WGS sequence"/>
</dbReference>
<organism evidence="1 2">
    <name type="scientific">Acer saccharum</name>
    <name type="common">Sugar maple</name>
    <dbReference type="NCBI Taxonomy" id="4024"/>
    <lineage>
        <taxon>Eukaryota</taxon>
        <taxon>Viridiplantae</taxon>
        <taxon>Streptophyta</taxon>
        <taxon>Embryophyta</taxon>
        <taxon>Tracheophyta</taxon>
        <taxon>Spermatophyta</taxon>
        <taxon>Magnoliopsida</taxon>
        <taxon>eudicotyledons</taxon>
        <taxon>Gunneridae</taxon>
        <taxon>Pentapetalae</taxon>
        <taxon>rosids</taxon>
        <taxon>malvids</taxon>
        <taxon>Sapindales</taxon>
        <taxon>Sapindaceae</taxon>
        <taxon>Hippocastanoideae</taxon>
        <taxon>Acereae</taxon>
        <taxon>Acer</taxon>
    </lineage>
</organism>
<dbReference type="EMBL" id="JAUESC010000003">
    <property type="protein sequence ID" value="KAK0600605.1"/>
    <property type="molecule type" value="Genomic_DNA"/>
</dbReference>
<comment type="caution">
    <text evidence="1">The sequence shown here is derived from an EMBL/GenBank/DDBJ whole genome shotgun (WGS) entry which is preliminary data.</text>
</comment>